<proteinExistence type="predicted"/>
<keyword evidence="2" id="KW-0732">Signal</keyword>
<feature type="chain" id="PRO_5039306467" evidence="2">
    <location>
        <begin position="24"/>
        <end position="126"/>
    </location>
</feature>
<keyword evidence="1" id="KW-1133">Transmembrane helix</keyword>
<evidence type="ECO:0000256" key="2">
    <source>
        <dbReference type="SAM" id="SignalP"/>
    </source>
</evidence>
<keyword evidence="4" id="KW-1185">Reference proteome</keyword>
<dbReference type="AlphaFoldDB" id="A0A9D3WHI3"/>
<feature type="transmembrane region" description="Helical" evidence="1">
    <location>
        <begin position="40"/>
        <end position="57"/>
    </location>
</feature>
<evidence type="ECO:0000313" key="4">
    <source>
        <dbReference type="Proteomes" id="UP000828251"/>
    </source>
</evidence>
<gene>
    <name evidence="3" type="ORF">J1N35_006355</name>
</gene>
<evidence type="ECO:0000256" key="1">
    <source>
        <dbReference type="SAM" id="Phobius"/>
    </source>
</evidence>
<organism evidence="3 4">
    <name type="scientific">Gossypium stocksii</name>
    <dbReference type="NCBI Taxonomy" id="47602"/>
    <lineage>
        <taxon>Eukaryota</taxon>
        <taxon>Viridiplantae</taxon>
        <taxon>Streptophyta</taxon>
        <taxon>Embryophyta</taxon>
        <taxon>Tracheophyta</taxon>
        <taxon>Spermatophyta</taxon>
        <taxon>Magnoliopsida</taxon>
        <taxon>eudicotyledons</taxon>
        <taxon>Gunneridae</taxon>
        <taxon>Pentapetalae</taxon>
        <taxon>rosids</taxon>
        <taxon>malvids</taxon>
        <taxon>Malvales</taxon>
        <taxon>Malvaceae</taxon>
        <taxon>Malvoideae</taxon>
        <taxon>Gossypium</taxon>
    </lineage>
</organism>
<dbReference type="Proteomes" id="UP000828251">
    <property type="component" value="Unassembled WGS sequence"/>
</dbReference>
<keyword evidence="1" id="KW-0812">Transmembrane</keyword>
<protein>
    <submittedName>
        <fullName evidence="3">Uncharacterized protein</fullName>
    </submittedName>
</protein>
<comment type="caution">
    <text evidence="3">The sequence shown here is derived from an EMBL/GenBank/DDBJ whole genome shotgun (WGS) entry which is preliminary data.</text>
</comment>
<name>A0A9D3WHI3_9ROSI</name>
<dbReference type="EMBL" id="JAIQCV010000002">
    <property type="protein sequence ID" value="KAH1123195.1"/>
    <property type="molecule type" value="Genomic_DNA"/>
</dbReference>
<feature type="signal peptide" evidence="2">
    <location>
        <begin position="1"/>
        <end position="23"/>
    </location>
</feature>
<dbReference type="OrthoDB" id="1014601at2759"/>
<sequence>MLTTSNNWLIASLFIATASLSLSAKIVFQAAVLKGYPSEIILVSFYCLFGSIQSALVTSRRCGQTFAAFLGFIFLGDDGEERIGGREGQGNGREVCKKVKGFVIGEGMVRKGEGDGRGAKNGISVK</sequence>
<accession>A0A9D3WHI3</accession>
<evidence type="ECO:0000313" key="3">
    <source>
        <dbReference type="EMBL" id="KAH1123195.1"/>
    </source>
</evidence>
<keyword evidence="1" id="KW-0472">Membrane</keyword>
<reference evidence="3 4" key="1">
    <citation type="journal article" date="2021" name="Plant Biotechnol. J.">
        <title>Multi-omics assisted identification of the key and species-specific regulatory components of drought-tolerant mechanisms in Gossypium stocksii.</title>
        <authorList>
            <person name="Yu D."/>
            <person name="Ke L."/>
            <person name="Zhang D."/>
            <person name="Wu Y."/>
            <person name="Sun Y."/>
            <person name="Mei J."/>
            <person name="Sun J."/>
            <person name="Sun Y."/>
        </authorList>
    </citation>
    <scope>NUCLEOTIDE SEQUENCE [LARGE SCALE GENOMIC DNA]</scope>
    <source>
        <strain evidence="4">cv. E1</strain>
        <tissue evidence="3">Leaf</tissue>
    </source>
</reference>